<dbReference type="Proteomes" id="UP000564496">
    <property type="component" value="Unassembled WGS sequence"/>
</dbReference>
<name>A0A7Z0DHN8_9ACTN</name>
<protein>
    <submittedName>
        <fullName evidence="6">Mce-associated membrane protein</fullName>
    </submittedName>
</protein>
<keyword evidence="4" id="KW-1133">Transmembrane helix</keyword>
<dbReference type="GO" id="GO:0016020">
    <property type="term" value="C:membrane"/>
    <property type="evidence" value="ECO:0007669"/>
    <property type="project" value="UniProtKB-SubCell"/>
</dbReference>
<accession>A0A7Z0DHN8</accession>
<comment type="subcellular location">
    <subcellularLocation>
        <location evidence="1">Membrane</location>
    </subcellularLocation>
</comment>
<evidence type="ECO:0000259" key="5">
    <source>
        <dbReference type="PROSITE" id="PS50172"/>
    </source>
</evidence>
<dbReference type="InterPro" id="IPR001357">
    <property type="entry name" value="BRCT_dom"/>
</dbReference>
<evidence type="ECO:0000256" key="3">
    <source>
        <dbReference type="SAM" id="MobiDB-lite"/>
    </source>
</evidence>
<feature type="compositionally biased region" description="Acidic residues" evidence="3">
    <location>
        <begin position="34"/>
        <end position="43"/>
    </location>
</feature>
<keyword evidence="2 4" id="KW-0472">Membrane</keyword>
<feature type="region of interest" description="Disordered" evidence="3">
    <location>
        <begin position="1"/>
        <end position="46"/>
    </location>
</feature>
<comment type="caution">
    <text evidence="6">The sequence shown here is derived from an EMBL/GenBank/DDBJ whole genome shotgun (WGS) entry which is preliminary data.</text>
</comment>
<gene>
    <name evidence="6" type="ORF">BJ988_000155</name>
</gene>
<evidence type="ECO:0000313" key="6">
    <source>
        <dbReference type="EMBL" id="NYI75507.1"/>
    </source>
</evidence>
<keyword evidence="7" id="KW-1185">Reference proteome</keyword>
<evidence type="ECO:0000313" key="7">
    <source>
        <dbReference type="Proteomes" id="UP000564496"/>
    </source>
</evidence>
<feature type="transmembrane region" description="Helical" evidence="4">
    <location>
        <begin position="53"/>
        <end position="73"/>
    </location>
</feature>
<evidence type="ECO:0000256" key="2">
    <source>
        <dbReference type="ARBA" id="ARBA00023136"/>
    </source>
</evidence>
<dbReference type="EMBL" id="JACBZR010000001">
    <property type="protein sequence ID" value="NYI75507.1"/>
    <property type="molecule type" value="Genomic_DNA"/>
</dbReference>
<organism evidence="6 7">
    <name type="scientific">Nocardioides panzhihuensis</name>
    <dbReference type="NCBI Taxonomy" id="860243"/>
    <lineage>
        <taxon>Bacteria</taxon>
        <taxon>Bacillati</taxon>
        <taxon>Actinomycetota</taxon>
        <taxon>Actinomycetes</taxon>
        <taxon>Propionibacteriales</taxon>
        <taxon>Nocardioidaceae</taxon>
        <taxon>Nocardioides</taxon>
    </lineage>
</organism>
<evidence type="ECO:0000256" key="4">
    <source>
        <dbReference type="SAM" id="Phobius"/>
    </source>
</evidence>
<dbReference type="PANTHER" id="PTHR37042">
    <property type="entry name" value="OUTER MEMBRANE PROTEIN RV1973"/>
    <property type="match status" value="1"/>
</dbReference>
<evidence type="ECO:0000256" key="1">
    <source>
        <dbReference type="ARBA" id="ARBA00004370"/>
    </source>
</evidence>
<dbReference type="RefSeq" id="WP_179656225.1">
    <property type="nucleotide sequence ID" value="NZ_JACBZR010000001.1"/>
</dbReference>
<dbReference type="PROSITE" id="PS50172">
    <property type="entry name" value="BRCT"/>
    <property type="match status" value="1"/>
</dbReference>
<feature type="domain" description="BRCT" evidence="5">
    <location>
        <begin position="150"/>
        <end position="207"/>
    </location>
</feature>
<reference evidence="6 7" key="1">
    <citation type="submission" date="2020-07" db="EMBL/GenBank/DDBJ databases">
        <title>Sequencing the genomes of 1000 actinobacteria strains.</title>
        <authorList>
            <person name="Klenk H.-P."/>
        </authorList>
    </citation>
    <scope>NUCLEOTIDE SEQUENCE [LARGE SCALE GENOMIC DNA]</scope>
    <source>
        <strain evidence="6 7">DSM 26487</strain>
    </source>
</reference>
<dbReference type="PANTHER" id="PTHR37042:SF4">
    <property type="entry name" value="OUTER MEMBRANE PROTEIN RV1973"/>
    <property type="match status" value="1"/>
</dbReference>
<proteinExistence type="predicted"/>
<sequence length="207" mass="22755">MTTKITTDQDENETHEETNPAPSDDGSNDRFEEPVEETAEDATDEPRGWRRRLLDIGLVALVLALAMAAALTWRTTEQREDEAAAGRAAVTAAEAQVLELTTLDQRRIDDQLATLRSHTTGEFRRQFEGILNTFATVVKEQKIQATGSIGGSGLERLDGRRATVLVASVAEVTNADSKKPVPRTYRIRVNLSLVDGDWLTSGMEFVA</sequence>
<keyword evidence="4" id="KW-0812">Transmembrane</keyword>
<dbReference type="AlphaFoldDB" id="A0A7Z0DHN8"/>